<name>A0ABY4BBF5_9BACT</name>
<dbReference type="InterPro" id="IPR050300">
    <property type="entry name" value="GDXG_lipolytic_enzyme"/>
</dbReference>
<dbReference type="Gene3D" id="3.40.50.1820">
    <property type="entry name" value="alpha/beta hydrolase"/>
    <property type="match status" value="1"/>
</dbReference>
<evidence type="ECO:0000313" key="5">
    <source>
        <dbReference type="Proteomes" id="UP000831390"/>
    </source>
</evidence>
<dbReference type="PANTHER" id="PTHR48081">
    <property type="entry name" value="AB HYDROLASE SUPERFAMILY PROTEIN C4A8.06C"/>
    <property type="match status" value="1"/>
</dbReference>
<accession>A0ABY4BBF5</accession>
<dbReference type="Proteomes" id="UP000831390">
    <property type="component" value="Plasmid unnamed1"/>
</dbReference>
<dbReference type="PANTHER" id="PTHR48081:SF6">
    <property type="entry name" value="PEPTIDASE S9 PROLYL OLIGOPEPTIDASE CATALYTIC DOMAIN-CONTAINING PROTEIN"/>
    <property type="match status" value="1"/>
</dbReference>
<evidence type="ECO:0000259" key="3">
    <source>
        <dbReference type="Pfam" id="PF20434"/>
    </source>
</evidence>
<geneLocation type="plasmid" evidence="4 5">
    <name>unnamed1</name>
</geneLocation>
<dbReference type="InterPro" id="IPR049492">
    <property type="entry name" value="BD-FAE-like_dom"/>
</dbReference>
<evidence type="ECO:0000313" key="4">
    <source>
        <dbReference type="EMBL" id="UOE36485.1"/>
    </source>
</evidence>
<keyword evidence="5" id="KW-1185">Reference proteome</keyword>
<proteinExistence type="predicted"/>
<feature type="chain" id="PRO_5047429318" evidence="2">
    <location>
        <begin position="19"/>
        <end position="310"/>
    </location>
</feature>
<keyword evidence="2" id="KW-0732">Signal</keyword>
<dbReference type="GO" id="GO:0016787">
    <property type="term" value="F:hydrolase activity"/>
    <property type="evidence" value="ECO:0007669"/>
    <property type="project" value="UniProtKB-KW"/>
</dbReference>
<dbReference type="InterPro" id="IPR029058">
    <property type="entry name" value="AB_hydrolase_fold"/>
</dbReference>
<dbReference type="EMBL" id="CP094535">
    <property type="protein sequence ID" value="UOE36485.1"/>
    <property type="molecule type" value="Genomic_DNA"/>
</dbReference>
<sequence length="310" mass="32726">MKKLASTLLLFGTIAAQAQQVISLYPGKAPGSESWTWQEQENTKNLFNTRVIYNVATPTLTAYLPAAGMGNGTAAVICPGGAFHTLSIESEGIDVAKWLQARGVAAFVLKYRLVHMDTSDPVKETMALMGDRRKLDAINAPVVPLAIADGKKAIEYVRSHAKELGVRADKIGIMGFSAGGTVAAGVGYSYTAANRPNFLAPIYAYLGALPAAGIPAAVPADAPPLFAAAASDDQLGIAPQSVKVYSDWLAAGKPAELHVYAKGGHGFGMRKLNLPVDAWIERFGEWLKMEGFMGVPAAPALPTFKAEAKP</sequence>
<keyword evidence="4" id="KW-0614">Plasmid</keyword>
<protein>
    <submittedName>
        <fullName evidence="4">Alpha/beta hydrolase</fullName>
    </submittedName>
</protein>
<feature type="signal peptide" evidence="2">
    <location>
        <begin position="1"/>
        <end position="18"/>
    </location>
</feature>
<organism evidence="4 5">
    <name type="scientific">Hymenobacter monticola</name>
    <dbReference type="NCBI Taxonomy" id="1705399"/>
    <lineage>
        <taxon>Bacteria</taxon>
        <taxon>Pseudomonadati</taxon>
        <taxon>Bacteroidota</taxon>
        <taxon>Cytophagia</taxon>
        <taxon>Cytophagales</taxon>
        <taxon>Hymenobacteraceae</taxon>
        <taxon>Hymenobacter</taxon>
    </lineage>
</organism>
<gene>
    <name evidence="4" type="ORF">MTP16_23650</name>
</gene>
<dbReference type="Pfam" id="PF20434">
    <property type="entry name" value="BD-FAE"/>
    <property type="match status" value="1"/>
</dbReference>
<evidence type="ECO:0000256" key="2">
    <source>
        <dbReference type="SAM" id="SignalP"/>
    </source>
</evidence>
<feature type="domain" description="BD-FAE-like" evidence="3">
    <location>
        <begin position="142"/>
        <end position="191"/>
    </location>
</feature>
<evidence type="ECO:0000256" key="1">
    <source>
        <dbReference type="ARBA" id="ARBA00022801"/>
    </source>
</evidence>
<keyword evidence="1 4" id="KW-0378">Hydrolase</keyword>
<dbReference type="RefSeq" id="WP_243520394.1">
    <property type="nucleotide sequence ID" value="NZ_CP094535.1"/>
</dbReference>
<reference evidence="4 5" key="1">
    <citation type="submission" date="2022-03" db="EMBL/GenBank/DDBJ databases">
        <title>Hymenobactersp. isolated from the air.</title>
        <authorList>
            <person name="Won M."/>
            <person name="Kwon S.-W."/>
        </authorList>
    </citation>
    <scope>NUCLEOTIDE SEQUENCE [LARGE SCALE GENOMIC DNA]</scope>
    <source>
        <strain evidence="4 5">KACC 22596</strain>
        <plasmid evidence="4 5">unnamed1</plasmid>
    </source>
</reference>
<dbReference type="SUPFAM" id="SSF53474">
    <property type="entry name" value="alpha/beta-Hydrolases"/>
    <property type="match status" value="1"/>
</dbReference>